<keyword evidence="2" id="KW-1185">Reference proteome</keyword>
<dbReference type="AlphaFoldDB" id="M2ZKE8"/>
<dbReference type="EMBL" id="AONQ01000106">
    <property type="protein sequence ID" value="EME67777.1"/>
    <property type="molecule type" value="Genomic_DNA"/>
</dbReference>
<dbReference type="Proteomes" id="UP000011744">
    <property type="component" value="Unassembled WGS sequence"/>
</dbReference>
<sequence>MNKDFREIGHCGGKLRVDVETGDDDSRAYSLGYSHSSAGPAAFFMIYAIPQGIPVATISTPGLGQEMPPPPVPGSFPLIIASDSEGRFGHRCESCGEYWRSSGAPSAWPLTCPYCGLRAPTHAFLTLGQRAYVSEFCELIESAVNAGESATIDMDALADKVGEDTERPRFYYSEVSQQNQFICGACGAWNDVLGRYAYCSSCGTRNDVAELVLAIARIREQVNGGGAPDECVKGAVSAFDTAAKKIADELIRLVPMTTARRNRLKDKRFHDIRARATDINELFGIDVFDGFQQDDIDFTAMMFHRRHIYEHGGGEVDKKYIEESGDISVRPKQTLRETKENVHRLAGLVTKMVRTLHKGFHDIFPAHPTPLKIEAEKQALMKSRQLGYR</sequence>
<evidence type="ECO:0000313" key="1">
    <source>
        <dbReference type="EMBL" id="EME67777.1"/>
    </source>
</evidence>
<gene>
    <name evidence="1" type="ORF">H261_21758</name>
</gene>
<evidence type="ECO:0000313" key="2">
    <source>
        <dbReference type="Proteomes" id="UP000011744"/>
    </source>
</evidence>
<name>M2ZKE8_9PROT</name>
<comment type="caution">
    <text evidence="1">The sequence shown here is derived from an EMBL/GenBank/DDBJ whole genome shotgun (WGS) entry which is preliminary data.</text>
</comment>
<dbReference type="PATRIC" id="fig|1244869.3.peg.4287"/>
<organism evidence="1 2">
    <name type="scientific">Paramagnetospirillum caucaseum</name>
    <dbReference type="NCBI Taxonomy" id="1244869"/>
    <lineage>
        <taxon>Bacteria</taxon>
        <taxon>Pseudomonadati</taxon>
        <taxon>Pseudomonadota</taxon>
        <taxon>Alphaproteobacteria</taxon>
        <taxon>Rhodospirillales</taxon>
        <taxon>Magnetospirillaceae</taxon>
        <taxon>Paramagnetospirillum</taxon>
    </lineage>
</organism>
<reference evidence="1 2" key="1">
    <citation type="journal article" date="2014" name="Genome Announc.">
        <title>Draft Genome Sequence of Magnetospirillum sp. Strain SO-1, a Freshwater Magnetotactic Bacterium Isolated from the Ol'khovka River, Russia.</title>
        <authorList>
            <person name="Grouzdev D.S."/>
            <person name="Dziuba M.V."/>
            <person name="Sukhacheva M.S."/>
            <person name="Mardanov A.V."/>
            <person name="Beletskiy A.V."/>
            <person name="Kuznetsov B.B."/>
            <person name="Skryabin K.G."/>
        </authorList>
    </citation>
    <scope>NUCLEOTIDE SEQUENCE [LARGE SCALE GENOMIC DNA]</scope>
    <source>
        <strain evidence="1 2">SO-1</strain>
    </source>
</reference>
<dbReference type="eggNOG" id="ENOG5032YYE">
    <property type="taxonomic scope" value="Bacteria"/>
</dbReference>
<proteinExistence type="predicted"/>
<protein>
    <submittedName>
        <fullName evidence="1">Uncharacterized protein</fullName>
    </submittedName>
</protein>
<accession>M2ZKE8</accession>